<dbReference type="EMBL" id="BAABRI010000010">
    <property type="protein sequence ID" value="GAA5482832.1"/>
    <property type="molecule type" value="Genomic_DNA"/>
</dbReference>
<dbReference type="SUPFAM" id="SSF56281">
    <property type="entry name" value="Metallo-hydrolase/oxidoreductase"/>
    <property type="match status" value="1"/>
</dbReference>
<keyword evidence="3" id="KW-1185">Reference proteome</keyword>
<evidence type="ECO:0000259" key="1">
    <source>
        <dbReference type="SMART" id="SM00849"/>
    </source>
</evidence>
<dbReference type="Pfam" id="PF12706">
    <property type="entry name" value="Lactamase_B_2"/>
    <property type="match status" value="1"/>
</dbReference>
<proteinExistence type="predicted"/>
<feature type="domain" description="Metallo-beta-lactamase" evidence="1">
    <location>
        <begin position="11"/>
        <end position="187"/>
    </location>
</feature>
<dbReference type="Proteomes" id="UP001476282">
    <property type="component" value="Unassembled WGS sequence"/>
</dbReference>
<dbReference type="InterPro" id="IPR036866">
    <property type="entry name" value="RibonucZ/Hydroxyglut_hydro"/>
</dbReference>
<comment type="caution">
    <text evidence="2">The sequence shown here is derived from an EMBL/GenBank/DDBJ whole genome shotgun (WGS) entry which is preliminary data.</text>
</comment>
<name>A0ABP9UN42_9BACT</name>
<dbReference type="InterPro" id="IPR001279">
    <property type="entry name" value="Metallo-B-lactamas"/>
</dbReference>
<evidence type="ECO:0000313" key="3">
    <source>
        <dbReference type="Proteomes" id="UP001476282"/>
    </source>
</evidence>
<reference evidence="2 3" key="1">
    <citation type="submission" date="2024-02" db="EMBL/GenBank/DDBJ databases">
        <title>Haloferula sargassicola NBRC 104335.</title>
        <authorList>
            <person name="Ichikawa N."/>
            <person name="Katano-Makiyama Y."/>
            <person name="Hidaka K."/>
        </authorList>
    </citation>
    <scope>NUCLEOTIDE SEQUENCE [LARGE SCALE GENOMIC DNA]</scope>
    <source>
        <strain evidence="2 3">NBRC 104335</strain>
    </source>
</reference>
<sequence>MRFAVLGSGSGGNATVIEAGGVRVLVDAGLSAKQICLRLKAVGIAPESLDAILLTHEHGDHVRGLRVLMKALRTPVYATASTSHVVREGLDGIRWKIFESGGRFAIGGLEVESFAVPHDAVEPVGYVFRAAERSFGLVSDTGHITEMMLRRLRGVESLFVEANYDDALLEADLKRPWSTKQRISSKHGHLSNAQVAEFVGGLVADGLKRVVLGHLSRDCNTPETAISALAACGLPVCCAGQDEPCGWHEEMPACGIEFAADELFGGLPAA</sequence>
<dbReference type="Gene3D" id="3.60.15.10">
    <property type="entry name" value="Ribonuclease Z/Hydroxyacylglutathione hydrolase-like"/>
    <property type="match status" value="1"/>
</dbReference>
<gene>
    <name evidence="2" type="primary">yycJ</name>
    <name evidence="2" type="ORF">Hsar01_02056</name>
</gene>
<dbReference type="RefSeq" id="WP_353566961.1">
    <property type="nucleotide sequence ID" value="NZ_BAABRI010000010.1"/>
</dbReference>
<accession>A0ABP9UN42</accession>
<dbReference type="InterPro" id="IPR052533">
    <property type="entry name" value="WalJ/YycJ-like"/>
</dbReference>
<organism evidence="2 3">
    <name type="scientific">Haloferula sargassicola</name>
    <dbReference type="NCBI Taxonomy" id="490096"/>
    <lineage>
        <taxon>Bacteria</taxon>
        <taxon>Pseudomonadati</taxon>
        <taxon>Verrucomicrobiota</taxon>
        <taxon>Verrucomicrobiia</taxon>
        <taxon>Verrucomicrobiales</taxon>
        <taxon>Verrucomicrobiaceae</taxon>
        <taxon>Haloferula</taxon>
    </lineage>
</organism>
<protein>
    <submittedName>
        <fullName evidence="2">Metallo-hydrolase YycJ</fullName>
    </submittedName>
</protein>
<dbReference type="PANTHER" id="PTHR47619:SF1">
    <property type="entry name" value="EXODEOXYRIBONUCLEASE WALJ"/>
    <property type="match status" value="1"/>
</dbReference>
<dbReference type="SMART" id="SM00849">
    <property type="entry name" value="Lactamase_B"/>
    <property type="match status" value="1"/>
</dbReference>
<dbReference type="PANTHER" id="PTHR47619">
    <property type="entry name" value="METALLO-HYDROLASE YYCJ-RELATED"/>
    <property type="match status" value="1"/>
</dbReference>
<evidence type="ECO:0000313" key="2">
    <source>
        <dbReference type="EMBL" id="GAA5482832.1"/>
    </source>
</evidence>